<keyword evidence="5" id="KW-0560">Oxidoreductase</keyword>
<dbReference type="Gene3D" id="1.10.540.10">
    <property type="entry name" value="Acyl-CoA dehydrogenase/oxidase, N-terminal domain"/>
    <property type="match status" value="1"/>
</dbReference>
<evidence type="ECO:0000256" key="3">
    <source>
        <dbReference type="ARBA" id="ARBA00022630"/>
    </source>
</evidence>
<dbReference type="EMBL" id="BAAAPO010000063">
    <property type="protein sequence ID" value="GAA1809578.1"/>
    <property type="molecule type" value="Genomic_DNA"/>
</dbReference>
<dbReference type="Pfam" id="PF02771">
    <property type="entry name" value="Acyl-CoA_dh_N"/>
    <property type="match status" value="1"/>
</dbReference>
<dbReference type="SUPFAM" id="SSF56645">
    <property type="entry name" value="Acyl-CoA dehydrogenase NM domain-like"/>
    <property type="match status" value="1"/>
</dbReference>
<dbReference type="InterPro" id="IPR009100">
    <property type="entry name" value="AcylCoA_DH/oxidase_NM_dom_sf"/>
</dbReference>
<dbReference type="SUPFAM" id="SSF47203">
    <property type="entry name" value="Acyl-CoA dehydrogenase C-terminal domain-like"/>
    <property type="match status" value="1"/>
</dbReference>
<feature type="domain" description="Acyl-CoA oxidase/dehydrogenase middle" evidence="7">
    <location>
        <begin position="161"/>
        <end position="267"/>
    </location>
</feature>
<dbReference type="Pfam" id="PF00441">
    <property type="entry name" value="Acyl-CoA_dh_1"/>
    <property type="match status" value="1"/>
</dbReference>
<dbReference type="PANTHER" id="PTHR42803">
    <property type="entry name" value="ACYL-COA DEHYDROGENASE"/>
    <property type="match status" value="1"/>
</dbReference>
<dbReference type="InterPro" id="IPR036250">
    <property type="entry name" value="AcylCo_DH-like_C"/>
</dbReference>
<dbReference type="InterPro" id="IPR009075">
    <property type="entry name" value="AcylCo_DH/oxidase_C"/>
</dbReference>
<comment type="caution">
    <text evidence="10">The sequence shown here is derived from an EMBL/GenBank/DDBJ whole genome shotgun (WGS) entry which is preliminary data.</text>
</comment>
<comment type="cofactor">
    <cofactor evidence="1 5">
        <name>FAD</name>
        <dbReference type="ChEBI" id="CHEBI:57692"/>
    </cofactor>
</comment>
<evidence type="ECO:0000256" key="4">
    <source>
        <dbReference type="ARBA" id="ARBA00022827"/>
    </source>
</evidence>
<evidence type="ECO:0000313" key="10">
    <source>
        <dbReference type="EMBL" id="GAA1809578.1"/>
    </source>
</evidence>
<feature type="domain" description="Acyl-CoA dehydrogenase/oxidase N-terminal" evidence="8">
    <location>
        <begin position="80"/>
        <end position="155"/>
    </location>
</feature>
<evidence type="ECO:0000259" key="6">
    <source>
        <dbReference type="Pfam" id="PF00441"/>
    </source>
</evidence>
<dbReference type="InterPro" id="IPR013786">
    <property type="entry name" value="AcylCoA_DH/ox_N"/>
</dbReference>
<evidence type="ECO:0000259" key="7">
    <source>
        <dbReference type="Pfam" id="PF02770"/>
    </source>
</evidence>
<evidence type="ECO:0000256" key="5">
    <source>
        <dbReference type="RuleBase" id="RU362125"/>
    </source>
</evidence>
<organism evidence="10 11">
    <name type="scientific">Nostocoides veronense</name>
    <dbReference type="NCBI Taxonomy" id="330836"/>
    <lineage>
        <taxon>Bacteria</taxon>
        <taxon>Bacillati</taxon>
        <taxon>Actinomycetota</taxon>
        <taxon>Actinomycetes</taxon>
        <taxon>Micrococcales</taxon>
        <taxon>Intrasporangiaceae</taxon>
        <taxon>Nostocoides</taxon>
    </lineage>
</organism>
<dbReference type="InterPro" id="IPR025878">
    <property type="entry name" value="Acyl-CoA_dh-like_C_dom"/>
</dbReference>
<keyword evidence="3 5" id="KW-0285">Flavoprotein</keyword>
<evidence type="ECO:0000256" key="2">
    <source>
        <dbReference type="ARBA" id="ARBA00009347"/>
    </source>
</evidence>
<dbReference type="InterPro" id="IPR037069">
    <property type="entry name" value="AcylCoA_DH/ox_N_sf"/>
</dbReference>
<dbReference type="Proteomes" id="UP001499938">
    <property type="component" value="Unassembled WGS sequence"/>
</dbReference>
<dbReference type="RefSeq" id="WP_344088936.1">
    <property type="nucleotide sequence ID" value="NZ_BAAAPO010000063.1"/>
</dbReference>
<gene>
    <name evidence="10" type="ORF">GCM10009811_35930</name>
</gene>
<dbReference type="InterPro" id="IPR006091">
    <property type="entry name" value="Acyl-CoA_Oxase/DH_mid-dom"/>
</dbReference>
<evidence type="ECO:0000313" key="11">
    <source>
        <dbReference type="Proteomes" id="UP001499938"/>
    </source>
</evidence>
<dbReference type="InterPro" id="IPR046373">
    <property type="entry name" value="Acyl-CoA_Oxase/DH_mid-dom_sf"/>
</dbReference>
<name>A0ABP4YER0_9MICO</name>
<evidence type="ECO:0000256" key="1">
    <source>
        <dbReference type="ARBA" id="ARBA00001974"/>
    </source>
</evidence>
<accession>A0ABP4YER0</accession>
<dbReference type="Gene3D" id="2.40.110.10">
    <property type="entry name" value="Butyryl-CoA Dehydrogenase, subunit A, domain 2"/>
    <property type="match status" value="1"/>
</dbReference>
<keyword evidence="11" id="KW-1185">Reference proteome</keyword>
<dbReference type="InterPro" id="IPR052166">
    <property type="entry name" value="Diverse_Acyl-CoA_DH"/>
</dbReference>
<dbReference type="Pfam" id="PF02770">
    <property type="entry name" value="Acyl-CoA_dh_M"/>
    <property type="match status" value="1"/>
</dbReference>
<evidence type="ECO:0000259" key="8">
    <source>
        <dbReference type="Pfam" id="PF02771"/>
    </source>
</evidence>
<dbReference type="Pfam" id="PF12806">
    <property type="entry name" value="Acyl-CoA_dh_C"/>
    <property type="match status" value="1"/>
</dbReference>
<comment type="similarity">
    <text evidence="2 5">Belongs to the acyl-CoA dehydrogenase family.</text>
</comment>
<feature type="domain" description="Acyl-CoA dehydrogenase/oxidase C-terminal" evidence="6">
    <location>
        <begin position="290"/>
        <end position="454"/>
    </location>
</feature>
<protein>
    <submittedName>
        <fullName evidence="10">Acyl-CoA dehydrogenase</fullName>
    </submittedName>
</protein>
<feature type="domain" description="Acetyl-CoA dehydrogenase-like C-terminal" evidence="9">
    <location>
        <begin position="473"/>
        <end position="590"/>
    </location>
</feature>
<evidence type="ECO:0000259" key="9">
    <source>
        <dbReference type="Pfam" id="PF12806"/>
    </source>
</evidence>
<dbReference type="Gene3D" id="1.20.140.10">
    <property type="entry name" value="Butyryl-CoA Dehydrogenase, subunit A, domain 3"/>
    <property type="match status" value="1"/>
</dbReference>
<dbReference type="PANTHER" id="PTHR42803:SF3">
    <property type="entry name" value="ACYL-COA DEHYDROGENASE-RELATED"/>
    <property type="match status" value="1"/>
</dbReference>
<proteinExistence type="inferred from homology"/>
<keyword evidence="4 5" id="KW-0274">FAD</keyword>
<reference evidence="11" key="1">
    <citation type="journal article" date="2019" name="Int. J. Syst. Evol. Microbiol.">
        <title>The Global Catalogue of Microorganisms (GCM) 10K type strain sequencing project: providing services to taxonomists for standard genome sequencing and annotation.</title>
        <authorList>
            <consortium name="The Broad Institute Genomics Platform"/>
            <consortium name="The Broad Institute Genome Sequencing Center for Infectious Disease"/>
            <person name="Wu L."/>
            <person name="Ma J."/>
        </authorList>
    </citation>
    <scope>NUCLEOTIDE SEQUENCE [LARGE SCALE GENOMIC DNA]</scope>
    <source>
        <strain evidence="11">JCM 15592</strain>
    </source>
</reference>
<sequence length="594" mass="63019">MSVIMSRRDLDFVLFEWLDTAELLQHKPFDEHTPETVASALDLAEQLSTDLFAPHNRLGDLQEPSFDGTTVHVVPEAGVALKAFAEAGFVAAALPEAVGGMQVPASVFSAALSWFHAANAGTGAYALLTTAAANLIAHHGDSRLRETFVPPMLDGHFFGTMALSEPQAGSSLADITTRAEPQDDGSYRVFGRKMWISGGDHELSDNIVHLVLARTPGAPAGTRGISLFLVPKYLVAEDGSRGERNDVTLAGINHKMGYRGTVNTAPVFGDGAFQPGGLPGAVGYLIGSEGSGLPIMFTMMNEARIGVGLGATALATTGYLKSLAYARERLQGRPVGTGPGSPQVPLVEHPDIRRMLLAQKAYAEGALALVLYAARLVDDAAAHPDRADEANAVLGLLTPIVKSWPSMWGPRANDLAIQILGGAGYTRDHDIEQHYRDNRLNPIHEGTHGIQALDLLGRKVLMDQGRALGLLGARMADTVQRAQTAGGQAAEYAALLAPRVARLGEVTKGLAGLDDPAAVTADASLYLDAAGHIVVAWLWLDQLLAVADKDGPFYDGKRSAAAYFFRRELPTVDPLLNILAASDRVTLDLDASVL</sequence>